<name>A0A1I7ZXH0_9BILA</name>
<dbReference type="Proteomes" id="UP000095287">
    <property type="component" value="Unplaced"/>
</dbReference>
<dbReference type="Gene3D" id="2.60.40.10">
    <property type="entry name" value="Immunoglobulins"/>
    <property type="match status" value="1"/>
</dbReference>
<dbReference type="PROSITE" id="PS50835">
    <property type="entry name" value="IG_LIKE"/>
    <property type="match status" value="1"/>
</dbReference>
<sequence length="259" mass="29554">MDVDDYPWESNYQIGPDTFLLATRGASFNARVRDYRRTLWGDGAPLVQQGYLGFRNSDITVRERRRYTDLIREDQNIATSVEKVEKELDHTQRGAIRRIRQDISKIAPSIAPSVSKKNSDGTFAPIFRQRLRDVCYIDGAAELVLECQVLGNPVPQITWFHHDSVVSEDGRHEFRHDGRCSQLVIKAPQFFDCGEFTCVATNELGTDKCSARLYNGARGLCKRPFLAEGYGRTQNLMIIVLKERMGIPALQTQRVTVRR</sequence>
<keyword evidence="5" id="KW-1185">Reference proteome</keyword>
<accession>A0A1I7ZXH0</accession>
<dbReference type="WBParaSite" id="L893_g30889.t1">
    <property type="protein sequence ID" value="L893_g30889.t1"/>
    <property type="gene ID" value="L893_g30889"/>
</dbReference>
<dbReference type="Pfam" id="PF07679">
    <property type="entry name" value="I-set"/>
    <property type="match status" value="1"/>
</dbReference>
<dbReference type="PANTHER" id="PTHR47633:SF3">
    <property type="entry name" value="STRIATED MUSCLE PREFERENTIALLY EXPRESSED PROTEIN KINASE"/>
    <property type="match status" value="1"/>
</dbReference>
<comment type="similarity">
    <text evidence="1">Belongs to the protein kinase superfamily. CAMK Ser/Thr protein kinase family.</text>
</comment>
<dbReference type="InterPro" id="IPR036179">
    <property type="entry name" value="Ig-like_dom_sf"/>
</dbReference>
<dbReference type="InterPro" id="IPR013098">
    <property type="entry name" value="Ig_I-set"/>
</dbReference>
<keyword evidence="2" id="KW-1015">Disulfide bond</keyword>
<dbReference type="SMART" id="SM00408">
    <property type="entry name" value="IGc2"/>
    <property type="match status" value="1"/>
</dbReference>
<proteinExistence type="inferred from homology"/>
<evidence type="ECO:0000259" key="4">
    <source>
        <dbReference type="PROSITE" id="PS50835"/>
    </source>
</evidence>
<feature type="domain" description="Ig-like" evidence="4">
    <location>
        <begin position="125"/>
        <end position="214"/>
    </location>
</feature>
<reference evidence="6" key="1">
    <citation type="submission" date="2016-11" db="UniProtKB">
        <authorList>
            <consortium name="WormBaseParasite"/>
        </authorList>
    </citation>
    <scope>IDENTIFICATION</scope>
</reference>
<evidence type="ECO:0000256" key="2">
    <source>
        <dbReference type="ARBA" id="ARBA00023157"/>
    </source>
</evidence>
<dbReference type="PANTHER" id="PTHR47633">
    <property type="entry name" value="IMMUNOGLOBULIN"/>
    <property type="match status" value="1"/>
</dbReference>
<evidence type="ECO:0000256" key="3">
    <source>
        <dbReference type="ARBA" id="ARBA00023319"/>
    </source>
</evidence>
<dbReference type="InterPro" id="IPR003598">
    <property type="entry name" value="Ig_sub2"/>
</dbReference>
<protein>
    <submittedName>
        <fullName evidence="6">Ig-like domain-containing protein</fullName>
    </submittedName>
</protein>
<evidence type="ECO:0000313" key="5">
    <source>
        <dbReference type="Proteomes" id="UP000095287"/>
    </source>
</evidence>
<dbReference type="AlphaFoldDB" id="A0A1I7ZXH0"/>
<keyword evidence="3" id="KW-0393">Immunoglobulin domain</keyword>
<dbReference type="SUPFAM" id="SSF48726">
    <property type="entry name" value="Immunoglobulin"/>
    <property type="match status" value="1"/>
</dbReference>
<dbReference type="GO" id="GO:0004674">
    <property type="term" value="F:protein serine/threonine kinase activity"/>
    <property type="evidence" value="ECO:0007669"/>
    <property type="project" value="UniProtKB-KW"/>
</dbReference>
<evidence type="ECO:0000256" key="1">
    <source>
        <dbReference type="ARBA" id="ARBA00006692"/>
    </source>
</evidence>
<organism evidence="5 6">
    <name type="scientific">Steinernema glaseri</name>
    <dbReference type="NCBI Taxonomy" id="37863"/>
    <lineage>
        <taxon>Eukaryota</taxon>
        <taxon>Metazoa</taxon>
        <taxon>Ecdysozoa</taxon>
        <taxon>Nematoda</taxon>
        <taxon>Chromadorea</taxon>
        <taxon>Rhabditida</taxon>
        <taxon>Tylenchina</taxon>
        <taxon>Panagrolaimomorpha</taxon>
        <taxon>Strongyloidoidea</taxon>
        <taxon>Steinernematidae</taxon>
        <taxon>Steinernema</taxon>
    </lineage>
</organism>
<dbReference type="FunFam" id="2.60.40.10:FF:000080">
    <property type="entry name" value="Myosin light chain kinase, smooth muscle"/>
    <property type="match status" value="1"/>
</dbReference>
<dbReference type="InterPro" id="IPR007110">
    <property type="entry name" value="Ig-like_dom"/>
</dbReference>
<evidence type="ECO:0000313" key="6">
    <source>
        <dbReference type="WBParaSite" id="L893_g30889.t1"/>
    </source>
</evidence>
<dbReference type="InterPro" id="IPR013783">
    <property type="entry name" value="Ig-like_fold"/>
</dbReference>